<evidence type="ECO:0000256" key="3">
    <source>
        <dbReference type="ARBA" id="ARBA00022475"/>
    </source>
</evidence>
<evidence type="ECO:0000256" key="14">
    <source>
        <dbReference type="RuleBase" id="RU003848"/>
    </source>
</evidence>
<comment type="function">
    <text evidence="13">Component of the F(0) channel, it forms part of the peripheral stalk, linking F(1) to F(0).</text>
</comment>
<evidence type="ECO:0000256" key="10">
    <source>
        <dbReference type="ARBA" id="ARBA00023310"/>
    </source>
</evidence>
<dbReference type="PANTHER" id="PTHR33445">
    <property type="entry name" value="ATP SYNTHASE SUBUNIT B', CHLOROPLASTIC"/>
    <property type="match status" value="1"/>
</dbReference>
<keyword evidence="2 13" id="KW-0813">Transport</keyword>
<keyword evidence="4 13" id="KW-0138">CF(0)</keyword>
<evidence type="ECO:0000256" key="1">
    <source>
        <dbReference type="ARBA" id="ARBA00005513"/>
    </source>
</evidence>
<gene>
    <name evidence="13" type="primary">atpF</name>
    <name evidence="16" type="ORF">SD70_29520</name>
</gene>
<dbReference type="RefSeq" id="WP_041052127.1">
    <property type="nucleotide sequence ID" value="NZ_JXAK01000084.1"/>
</dbReference>
<evidence type="ECO:0000256" key="2">
    <source>
        <dbReference type="ARBA" id="ARBA00022448"/>
    </source>
</evidence>
<comment type="subunit">
    <text evidence="13">F-type ATPases have 2 components, F(1) - the catalytic core - and F(0) - the membrane proton channel. F(1) has five subunits: alpha(3), beta(3), gamma(1), delta(1), epsilon(1). F(0) has three main subunits: a(1), b(2) and c(10-14). The alpha and beta chains form an alternating ring which encloses part of the gamma chain. F(1) is attached to F(0) by a central stalk formed by the gamma and epsilon chains, while a peripheral stalk is formed by the delta and b chains.</text>
</comment>
<dbReference type="InterPro" id="IPR002146">
    <property type="entry name" value="ATP_synth_b/b'su_bac/chlpt"/>
</dbReference>
<accession>A0ABR5AAH6</accession>
<evidence type="ECO:0000256" key="11">
    <source>
        <dbReference type="ARBA" id="ARBA00025198"/>
    </source>
</evidence>
<keyword evidence="10 13" id="KW-0066">ATP synthesis</keyword>
<comment type="caution">
    <text evidence="16">The sequence shown here is derived from an EMBL/GenBank/DDBJ whole genome shotgun (WGS) entry which is preliminary data.</text>
</comment>
<dbReference type="NCBIfam" id="TIGR01144">
    <property type="entry name" value="ATP_synt_b"/>
    <property type="match status" value="1"/>
</dbReference>
<keyword evidence="3 13" id="KW-1003">Cell membrane</keyword>
<keyword evidence="6 13" id="KW-0375">Hydrogen ion transport</keyword>
<evidence type="ECO:0000313" key="17">
    <source>
        <dbReference type="Proteomes" id="UP000031967"/>
    </source>
</evidence>
<dbReference type="InterPro" id="IPR005864">
    <property type="entry name" value="ATP_synth_F0_bsu_bac"/>
</dbReference>
<evidence type="ECO:0000256" key="7">
    <source>
        <dbReference type="ARBA" id="ARBA00022989"/>
    </source>
</evidence>
<comment type="subcellular location">
    <subcellularLocation>
        <location evidence="13">Cell membrane</location>
        <topology evidence="13">Single-pass membrane protein</topology>
    </subcellularLocation>
    <subcellularLocation>
        <location evidence="12">Endomembrane system</location>
        <topology evidence="12">Single-pass membrane protein</topology>
    </subcellularLocation>
</comment>
<feature type="transmembrane region" description="Helical" evidence="13">
    <location>
        <begin position="6"/>
        <end position="27"/>
    </location>
</feature>
<dbReference type="CDD" id="cd06503">
    <property type="entry name" value="ATP-synt_Fo_b"/>
    <property type="match status" value="1"/>
</dbReference>
<dbReference type="Proteomes" id="UP000031967">
    <property type="component" value="Unassembled WGS sequence"/>
</dbReference>
<dbReference type="InterPro" id="IPR028987">
    <property type="entry name" value="ATP_synth_B-like_membr_sf"/>
</dbReference>
<evidence type="ECO:0000256" key="5">
    <source>
        <dbReference type="ARBA" id="ARBA00022692"/>
    </source>
</evidence>
<dbReference type="SUPFAM" id="SSF81573">
    <property type="entry name" value="F1F0 ATP synthase subunit B, membrane domain"/>
    <property type="match status" value="1"/>
</dbReference>
<dbReference type="EMBL" id="JXAK01000084">
    <property type="protein sequence ID" value="KIL37982.1"/>
    <property type="molecule type" value="Genomic_DNA"/>
</dbReference>
<protein>
    <recommendedName>
        <fullName evidence="13">ATP synthase subunit b</fullName>
    </recommendedName>
    <alternativeName>
        <fullName evidence="13">ATP synthase F(0) sector subunit b</fullName>
    </alternativeName>
    <alternativeName>
        <fullName evidence="13">ATPase subunit I</fullName>
    </alternativeName>
    <alternativeName>
        <fullName evidence="13">F-type ATPase subunit b</fullName>
        <shortName evidence="13">F-ATPase subunit b</shortName>
    </alternativeName>
</protein>
<dbReference type="PANTHER" id="PTHR33445:SF1">
    <property type="entry name" value="ATP SYNTHASE SUBUNIT B"/>
    <property type="match status" value="1"/>
</dbReference>
<keyword evidence="7 13" id="KW-1133">Transmembrane helix</keyword>
<keyword evidence="15" id="KW-0175">Coiled coil</keyword>
<evidence type="ECO:0000256" key="8">
    <source>
        <dbReference type="ARBA" id="ARBA00023065"/>
    </source>
</evidence>
<sequence length="159" mass="18308">MHFVWSSFFIQLIAFLVLYWLLSRYAFGPLFGIMEKRRQHVQEQLQSSERSRKEAEELLKQQKEALQEARKEAYDIIEQAKTTASRQADDLLAQAKAEAARVKDEAVRDIENEKAKAVAALRREVSAMSVLIASKIIEKQVDEKSNEELINHYLKEVGG</sequence>
<dbReference type="InterPro" id="IPR050059">
    <property type="entry name" value="ATP_synthase_B_chain"/>
</dbReference>
<evidence type="ECO:0000256" key="12">
    <source>
        <dbReference type="ARBA" id="ARBA00037847"/>
    </source>
</evidence>
<reference evidence="16 17" key="1">
    <citation type="submission" date="2014-12" db="EMBL/GenBank/DDBJ databases">
        <title>Draft genome sequence of Paenibacillus kamchatkensis strain B-2647.</title>
        <authorList>
            <person name="Karlyshev A.V."/>
            <person name="Kudryashova E.B."/>
        </authorList>
    </citation>
    <scope>NUCLEOTIDE SEQUENCE [LARGE SCALE GENOMIC DNA]</scope>
    <source>
        <strain evidence="16 17">VKM B-2647</strain>
    </source>
</reference>
<feature type="coiled-coil region" evidence="15">
    <location>
        <begin position="38"/>
        <end position="123"/>
    </location>
</feature>
<evidence type="ECO:0000256" key="9">
    <source>
        <dbReference type="ARBA" id="ARBA00023136"/>
    </source>
</evidence>
<keyword evidence="5 13" id="KW-0812">Transmembrane</keyword>
<evidence type="ECO:0000313" key="16">
    <source>
        <dbReference type="EMBL" id="KIL37982.1"/>
    </source>
</evidence>
<comment type="similarity">
    <text evidence="1 13 14">Belongs to the ATPase B chain family.</text>
</comment>
<keyword evidence="17" id="KW-1185">Reference proteome</keyword>
<evidence type="ECO:0000256" key="6">
    <source>
        <dbReference type="ARBA" id="ARBA00022781"/>
    </source>
</evidence>
<dbReference type="Pfam" id="PF00430">
    <property type="entry name" value="ATP-synt_B"/>
    <property type="match status" value="1"/>
</dbReference>
<keyword evidence="9 13" id="KW-0472">Membrane</keyword>
<proteinExistence type="inferred from homology"/>
<evidence type="ECO:0000256" key="15">
    <source>
        <dbReference type="SAM" id="Coils"/>
    </source>
</evidence>
<keyword evidence="8 13" id="KW-0406">Ion transport</keyword>
<evidence type="ECO:0000256" key="13">
    <source>
        <dbReference type="HAMAP-Rule" id="MF_01398"/>
    </source>
</evidence>
<evidence type="ECO:0000256" key="4">
    <source>
        <dbReference type="ARBA" id="ARBA00022547"/>
    </source>
</evidence>
<dbReference type="Gene3D" id="6.10.250.1580">
    <property type="match status" value="1"/>
</dbReference>
<comment type="function">
    <text evidence="11 13">F(1)F(0) ATP synthase produces ATP from ADP in the presence of a proton or sodium gradient. F-type ATPases consist of two structural domains, F(1) containing the extramembraneous catalytic core and F(0) containing the membrane proton channel, linked together by a central stalk and a peripheral stalk. During catalysis, ATP synthesis in the catalytic domain of F(1) is coupled via a rotary mechanism of the central stalk subunits to proton translocation.</text>
</comment>
<dbReference type="HAMAP" id="MF_01398">
    <property type="entry name" value="ATP_synth_b_bprime"/>
    <property type="match status" value="1"/>
</dbReference>
<organism evidence="16 17">
    <name type="scientific">Gordoniibacillus kamchatkensis</name>
    <dbReference type="NCBI Taxonomy" id="1590651"/>
    <lineage>
        <taxon>Bacteria</taxon>
        <taxon>Bacillati</taxon>
        <taxon>Bacillota</taxon>
        <taxon>Bacilli</taxon>
        <taxon>Bacillales</taxon>
        <taxon>Paenibacillaceae</taxon>
        <taxon>Gordoniibacillus</taxon>
    </lineage>
</organism>
<name>A0ABR5AAH6_9BACL</name>